<dbReference type="CDD" id="cd00130">
    <property type="entry name" value="PAS"/>
    <property type="match status" value="1"/>
</dbReference>
<evidence type="ECO:0000259" key="7">
    <source>
        <dbReference type="PROSITE" id="PS50109"/>
    </source>
</evidence>
<dbReference type="RefSeq" id="WP_227177385.1">
    <property type="nucleotide sequence ID" value="NZ_JAJBZT010000001.1"/>
</dbReference>
<keyword evidence="6" id="KW-0902">Two-component regulatory system</keyword>
<feature type="domain" description="Histidine kinase" evidence="7">
    <location>
        <begin position="138"/>
        <end position="359"/>
    </location>
</feature>
<dbReference type="NCBIfam" id="TIGR00229">
    <property type="entry name" value="sensory_box"/>
    <property type="match status" value="1"/>
</dbReference>
<dbReference type="Pfam" id="PF00512">
    <property type="entry name" value="HisKA"/>
    <property type="match status" value="1"/>
</dbReference>
<dbReference type="PANTHER" id="PTHR43711">
    <property type="entry name" value="TWO-COMPONENT HISTIDINE KINASE"/>
    <property type="match status" value="1"/>
</dbReference>
<protein>
    <recommendedName>
        <fullName evidence="2">histidine kinase</fullName>
        <ecNumber evidence="2">2.7.13.3</ecNumber>
    </recommendedName>
</protein>
<dbReference type="Gene3D" id="3.30.450.20">
    <property type="entry name" value="PAS domain"/>
    <property type="match status" value="1"/>
</dbReference>
<dbReference type="SMART" id="SM00388">
    <property type="entry name" value="HisKA"/>
    <property type="match status" value="1"/>
</dbReference>
<dbReference type="SMART" id="SM00387">
    <property type="entry name" value="HATPase_c"/>
    <property type="match status" value="1"/>
</dbReference>
<dbReference type="InterPro" id="IPR003594">
    <property type="entry name" value="HATPase_dom"/>
</dbReference>
<dbReference type="InterPro" id="IPR005467">
    <property type="entry name" value="His_kinase_dom"/>
</dbReference>
<dbReference type="InterPro" id="IPR050736">
    <property type="entry name" value="Sensor_HK_Regulatory"/>
</dbReference>
<dbReference type="Proteomes" id="UP001165395">
    <property type="component" value="Unassembled WGS sequence"/>
</dbReference>
<keyword evidence="4" id="KW-0808">Transferase</keyword>
<dbReference type="PRINTS" id="PR00344">
    <property type="entry name" value="BCTRLSENSOR"/>
</dbReference>
<sequence>MQNDLMTLPQEVLSMLLNQSLAGIYVIQDGRFPYVNQGFADIFGFSSPAEVVSQLLVKDLVAPESLERVQENVRLRTAGMIPEMRYTFTALKKGGERIDVEVHGRNIEFNNAPAVIGVVLDVSDRRQAEKAKHIFLSVISHELRTPLHHITALQTLMRKEHVSEKVMNYLNKQEEATQKLQGLVEEVLSFSSVDTSSVDLGVEEIDSQAFFHQLHTKDYQKAVVKNLDYQIIFHNQLPPTLKAYRLHLEKVLASLIDNAIKFTKEGHVHVKVTIKEMVRPRALLFIEVEDTGMGVHPEMQKNLFTPFSQGPHAMDRRFGGVGLGLAQSKHLMSMMGGNIGYKALVPQGSVFWLSIPVLVDEPASH</sequence>
<comment type="catalytic activity">
    <reaction evidence="1">
        <text>ATP + protein L-histidine = ADP + protein N-phospho-L-histidine.</text>
        <dbReference type="EC" id="2.7.13.3"/>
    </reaction>
</comment>
<dbReference type="Gene3D" id="3.30.565.10">
    <property type="entry name" value="Histidine kinase-like ATPase, C-terminal domain"/>
    <property type="match status" value="1"/>
</dbReference>
<dbReference type="Pfam" id="PF02518">
    <property type="entry name" value="HATPase_c"/>
    <property type="match status" value="1"/>
</dbReference>
<dbReference type="PROSITE" id="PS50112">
    <property type="entry name" value="PAS"/>
    <property type="match status" value="1"/>
</dbReference>
<evidence type="ECO:0000256" key="2">
    <source>
        <dbReference type="ARBA" id="ARBA00012438"/>
    </source>
</evidence>
<evidence type="ECO:0000256" key="4">
    <source>
        <dbReference type="ARBA" id="ARBA00022679"/>
    </source>
</evidence>
<keyword evidence="10" id="KW-1185">Reference proteome</keyword>
<dbReference type="InterPro" id="IPR004358">
    <property type="entry name" value="Sig_transdc_His_kin-like_C"/>
</dbReference>
<dbReference type="InterPro" id="IPR035965">
    <property type="entry name" value="PAS-like_dom_sf"/>
</dbReference>
<evidence type="ECO:0000256" key="5">
    <source>
        <dbReference type="ARBA" id="ARBA00022777"/>
    </source>
</evidence>
<dbReference type="Pfam" id="PF13426">
    <property type="entry name" value="PAS_9"/>
    <property type="match status" value="1"/>
</dbReference>
<dbReference type="Gene3D" id="1.10.287.130">
    <property type="match status" value="1"/>
</dbReference>
<feature type="domain" description="PAS" evidence="8">
    <location>
        <begin position="29"/>
        <end position="74"/>
    </location>
</feature>
<evidence type="ECO:0000256" key="3">
    <source>
        <dbReference type="ARBA" id="ARBA00022553"/>
    </source>
</evidence>
<evidence type="ECO:0000256" key="6">
    <source>
        <dbReference type="ARBA" id="ARBA00023012"/>
    </source>
</evidence>
<accession>A0ABS8D1G5</accession>
<comment type="caution">
    <text evidence="9">The sequence shown here is derived from an EMBL/GenBank/DDBJ whole genome shotgun (WGS) entry which is preliminary data.</text>
</comment>
<evidence type="ECO:0000256" key="1">
    <source>
        <dbReference type="ARBA" id="ARBA00000085"/>
    </source>
</evidence>
<dbReference type="InterPro" id="IPR000014">
    <property type="entry name" value="PAS"/>
</dbReference>
<evidence type="ECO:0000259" key="8">
    <source>
        <dbReference type="PROSITE" id="PS50112"/>
    </source>
</evidence>
<name>A0ABS8D1G5_9NEIS</name>
<proteinExistence type="predicted"/>
<keyword evidence="3" id="KW-0597">Phosphoprotein</keyword>
<dbReference type="SUPFAM" id="SSF55785">
    <property type="entry name" value="PYP-like sensor domain (PAS domain)"/>
    <property type="match status" value="1"/>
</dbReference>
<gene>
    <name evidence="9" type="ORF">LIN78_00425</name>
</gene>
<dbReference type="SUPFAM" id="SSF47384">
    <property type="entry name" value="Homodimeric domain of signal transducing histidine kinase"/>
    <property type="match status" value="1"/>
</dbReference>
<dbReference type="InterPro" id="IPR003661">
    <property type="entry name" value="HisK_dim/P_dom"/>
</dbReference>
<dbReference type="EC" id="2.7.13.3" evidence="2"/>
<dbReference type="SUPFAM" id="SSF55874">
    <property type="entry name" value="ATPase domain of HSP90 chaperone/DNA topoisomerase II/histidine kinase"/>
    <property type="match status" value="1"/>
</dbReference>
<evidence type="ECO:0000313" key="10">
    <source>
        <dbReference type="Proteomes" id="UP001165395"/>
    </source>
</evidence>
<reference evidence="9" key="1">
    <citation type="submission" date="2021-10" db="EMBL/GenBank/DDBJ databases">
        <title>The complete genome sequence of Leeia sp. TBRC 13508.</title>
        <authorList>
            <person name="Charoenyingcharoen P."/>
            <person name="Yukphan P."/>
        </authorList>
    </citation>
    <scope>NUCLEOTIDE SEQUENCE</scope>
    <source>
        <strain evidence="9">TBRC 13508</strain>
    </source>
</reference>
<dbReference type="CDD" id="cd00082">
    <property type="entry name" value="HisKA"/>
    <property type="match status" value="1"/>
</dbReference>
<dbReference type="EMBL" id="JAJBZT010000001">
    <property type="protein sequence ID" value="MCB6182020.1"/>
    <property type="molecule type" value="Genomic_DNA"/>
</dbReference>
<evidence type="ECO:0000313" key="9">
    <source>
        <dbReference type="EMBL" id="MCB6182020.1"/>
    </source>
</evidence>
<dbReference type="PROSITE" id="PS50109">
    <property type="entry name" value="HIS_KIN"/>
    <property type="match status" value="1"/>
</dbReference>
<dbReference type="InterPro" id="IPR036890">
    <property type="entry name" value="HATPase_C_sf"/>
</dbReference>
<organism evidence="9 10">
    <name type="scientific">Leeia speluncae</name>
    <dbReference type="NCBI Taxonomy" id="2884804"/>
    <lineage>
        <taxon>Bacteria</taxon>
        <taxon>Pseudomonadati</taxon>
        <taxon>Pseudomonadota</taxon>
        <taxon>Betaproteobacteria</taxon>
        <taxon>Neisseriales</taxon>
        <taxon>Leeiaceae</taxon>
        <taxon>Leeia</taxon>
    </lineage>
</organism>
<keyword evidence="5" id="KW-0418">Kinase</keyword>
<dbReference type="SMART" id="SM00091">
    <property type="entry name" value="PAS"/>
    <property type="match status" value="1"/>
</dbReference>
<dbReference type="InterPro" id="IPR036097">
    <property type="entry name" value="HisK_dim/P_sf"/>
</dbReference>
<dbReference type="PANTHER" id="PTHR43711:SF26">
    <property type="entry name" value="SENSOR HISTIDINE KINASE RCSC"/>
    <property type="match status" value="1"/>
</dbReference>